<dbReference type="RefSeq" id="WP_129601936.1">
    <property type="nucleotide sequence ID" value="NZ_SBLB01000003.1"/>
</dbReference>
<name>A0A4Q2ULR4_9BACT</name>
<dbReference type="Proteomes" id="UP000290407">
    <property type="component" value="Unassembled WGS sequence"/>
</dbReference>
<evidence type="ECO:0000313" key="2">
    <source>
        <dbReference type="Proteomes" id="UP000290407"/>
    </source>
</evidence>
<reference evidence="1 2" key="1">
    <citation type="submission" date="2019-01" db="EMBL/GenBank/DDBJ databases">
        <title>Spirosoma flava sp. nov., a propanil-degrading bacterium isolated from herbicide-contaminated soil.</title>
        <authorList>
            <person name="Zhang L."/>
            <person name="Jiang J.-D."/>
        </authorList>
    </citation>
    <scope>NUCLEOTIDE SEQUENCE [LARGE SCALE GENOMIC DNA]</scope>
    <source>
        <strain evidence="1 2">TY50</strain>
    </source>
</reference>
<protein>
    <submittedName>
        <fullName evidence="1">Uncharacterized protein</fullName>
    </submittedName>
</protein>
<proteinExistence type="predicted"/>
<dbReference type="AlphaFoldDB" id="A0A4Q2ULR4"/>
<sequence>MKTIQVSDELFDTLKEIAQAVATQSNRGTATPYLFQIQTDEKVWVPNLNGDHQVIVSLDDHTEVGPFDHKTVAKLAKENGVKRPDWYKDLRTGWSVYESDSEEWLEKVGCLRDSYSIKHKYQNAFFTEAGCKAHIKANHYHYDNPRDYLNHAFRNPEMAAVFALLAAINEQVSQPQTP</sequence>
<accession>A0A4Q2ULR4</accession>
<evidence type="ECO:0000313" key="1">
    <source>
        <dbReference type="EMBL" id="RYC69672.1"/>
    </source>
</evidence>
<gene>
    <name evidence="1" type="ORF">EQG79_13810</name>
</gene>
<dbReference type="EMBL" id="SBLB01000003">
    <property type="protein sequence ID" value="RYC69672.1"/>
    <property type="molecule type" value="Genomic_DNA"/>
</dbReference>
<comment type="caution">
    <text evidence="1">The sequence shown here is derived from an EMBL/GenBank/DDBJ whole genome shotgun (WGS) entry which is preliminary data.</text>
</comment>
<organism evidence="1 2">
    <name type="scientific">Spirosoma sordidisoli</name>
    <dbReference type="NCBI Taxonomy" id="2502893"/>
    <lineage>
        <taxon>Bacteria</taxon>
        <taxon>Pseudomonadati</taxon>
        <taxon>Bacteroidota</taxon>
        <taxon>Cytophagia</taxon>
        <taxon>Cytophagales</taxon>
        <taxon>Cytophagaceae</taxon>
        <taxon>Spirosoma</taxon>
    </lineage>
</organism>
<keyword evidence="2" id="KW-1185">Reference proteome</keyword>